<accession>A0A7W9B6L5</accession>
<dbReference type="Proteomes" id="UP000537161">
    <property type="component" value="Unassembled WGS sequence"/>
</dbReference>
<evidence type="ECO:0008006" key="4">
    <source>
        <dbReference type="Google" id="ProtNLM"/>
    </source>
</evidence>
<dbReference type="AlphaFoldDB" id="A0A7W9B6L5"/>
<proteinExistence type="predicted"/>
<organism evidence="2 3">
    <name type="scientific">Sphingopyxis panaciterrulae</name>
    <dbReference type="NCBI Taxonomy" id="462372"/>
    <lineage>
        <taxon>Bacteria</taxon>
        <taxon>Pseudomonadati</taxon>
        <taxon>Pseudomonadota</taxon>
        <taxon>Alphaproteobacteria</taxon>
        <taxon>Sphingomonadales</taxon>
        <taxon>Sphingomonadaceae</taxon>
        <taxon>Sphingopyxis</taxon>
    </lineage>
</organism>
<name>A0A7W9B6L5_9SPHN</name>
<evidence type="ECO:0000313" key="2">
    <source>
        <dbReference type="EMBL" id="MBB5707216.1"/>
    </source>
</evidence>
<keyword evidence="1" id="KW-0732">Signal</keyword>
<sequence>MQTFTMKLWTAAAGAAAATTMAAPPALAHPEDVPTTASPTDFVYPTGFDKALSLMLAGEGGENGIGSHRVWPTLSFPALTTEQIQKALTGNTLAIPYHYAHQYGADGTVGGYNIRYDPTDLKKCPKTEIPGDGFLLYEGVCSAQVNEPVTGSWKAEDNKLCVDIAWAGKTQITGCYTVFFVMDSVAMVKPDGTVSGKAHDLKKGAAPDM</sequence>
<dbReference type="EMBL" id="JACIJH010000008">
    <property type="protein sequence ID" value="MBB5707216.1"/>
    <property type="molecule type" value="Genomic_DNA"/>
</dbReference>
<feature type="signal peptide" evidence="1">
    <location>
        <begin position="1"/>
        <end position="28"/>
    </location>
</feature>
<comment type="caution">
    <text evidence="2">The sequence shown here is derived from an EMBL/GenBank/DDBJ whole genome shotgun (WGS) entry which is preliminary data.</text>
</comment>
<reference evidence="2 3" key="1">
    <citation type="submission" date="2020-08" db="EMBL/GenBank/DDBJ databases">
        <title>Genomic Encyclopedia of Type Strains, Phase IV (KMG-IV): sequencing the most valuable type-strain genomes for metagenomic binning, comparative biology and taxonomic classification.</title>
        <authorList>
            <person name="Goeker M."/>
        </authorList>
    </citation>
    <scope>NUCLEOTIDE SEQUENCE [LARGE SCALE GENOMIC DNA]</scope>
    <source>
        <strain evidence="2 3">DSM 27163</strain>
    </source>
</reference>
<feature type="chain" id="PRO_5031188630" description="Secreted protein" evidence="1">
    <location>
        <begin position="29"/>
        <end position="209"/>
    </location>
</feature>
<dbReference type="RefSeq" id="WP_184098878.1">
    <property type="nucleotide sequence ID" value="NZ_JACIJH010000008.1"/>
</dbReference>
<gene>
    <name evidence="2" type="ORF">FHR21_002579</name>
</gene>
<protein>
    <recommendedName>
        <fullName evidence="4">Secreted protein</fullName>
    </recommendedName>
</protein>
<evidence type="ECO:0000256" key="1">
    <source>
        <dbReference type="SAM" id="SignalP"/>
    </source>
</evidence>
<evidence type="ECO:0000313" key="3">
    <source>
        <dbReference type="Proteomes" id="UP000537161"/>
    </source>
</evidence>
<keyword evidence="3" id="KW-1185">Reference proteome</keyword>